<dbReference type="EMBL" id="MU157887">
    <property type="protein sequence ID" value="KAF9525209.1"/>
    <property type="molecule type" value="Genomic_DNA"/>
</dbReference>
<dbReference type="OrthoDB" id="10662161at2759"/>
<reference evidence="1" key="1">
    <citation type="submission" date="2020-11" db="EMBL/GenBank/DDBJ databases">
        <authorList>
            <consortium name="DOE Joint Genome Institute"/>
            <person name="Ahrendt S."/>
            <person name="Riley R."/>
            <person name="Andreopoulos W."/>
            <person name="Labutti K."/>
            <person name="Pangilinan J."/>
            <person name="Ruiz-Duenas F.J."/>
            <person name="Barrasa J.M."/>
            <person name="Sanchez-Garcia M."/>
            <person name="Camarero S."/>
            <person name="Miyauchi S."/>
            <person name="Serrano A."/>
            <person name="Linde D."/>
            <person name="Babiker R."/>
            <person name="Drula E."/>
            <person name="Ayuso-Fernandez I."/>
            <person name="Pacheco R."/>
            <person name="Padilla G."/>
            <person name="Ferreira P."/>
            <person name="Barriuso J."/>
            <person name="Kellner H."/>
            <person name="Castanera R."/>
            <person name="Alfaro M."/>
            <person name="Ramirez L."/>
            <person name="Pisabarro A.G."/>
            <person name="Kuo A."/>
            <person name="Tritt A."/>
            <person name="Lipzen A."/>
            <person name="He G."/>
            <person name="Yan M."/>
            <person name="Ng V."/>
            <person name="Cullen D."/>
            <person name="Martin F."/>
            <person name="Rosso M.-N."/>
            <person name="Henrissat B."/>
            <person name="Hibbett D."/>
            <person name="Martinez A.T."/>
            <person name="Grigoriev I.V."/>
        </authorList>
    </citation>
    <scope>NUCLEOTIDE SEQUENCE</scope>
    <source>
        <strain evidence="1">CBS 506.95</strain>
    </source>
</reference>
<dbReference type="Proteomes" id="UP000807306">
    <property type="component" value="Unassembled WGS sequence"/>
</dbReference>
<sequence length="283" mass="31237">MGVHLPWEVIHVVLGLLAEKHRNLSPISLACRVFLDFCRKHQFAKIIIDLPPTFLKYPDAIYCSSTRFAQLPDLSSPEPGVLEGIPPIVDNIAAVEVYTTDAAFPDVISTPFKMLTKLKSLHITDLRRSRAGSISIDLNSSLALGLRSVIYHSLKIPTFRELKLALGLDNFPLSLLRGTSVRSLALFDVLLSPEDGSQGYNTIGLAPATLSELQIHSKSVIHLINLLEASYPYNDASIDIRGLTKLDISQASPDCSSVLESMVALAPELRTVHLYSNYRQYDD</sequence>
<proteinExistence type="predicted"/>
<comment type="caution">
    <text evidence="1">The sequence shown here is derived from an EMBL/GenBank/DDBJ whole genome shotgun (WGS) entry which is preliminary data.</text>
</comment>
<name>A0A9P6E9Z3_9AGAR</name>
<keyword evidence="2" id="KW-1185">Reference proteome</keyword>
<accession>A0A9P6E9Z3</accession>
<gene>
    <name evidence="1" type="ORF">CPB83DRAFT_560278</name>
</gene>
<dbReference type="AlphaFoldDB" id="A0A9P6E9Z3"/>
<evidence type="ECO:0000313" key="1">
    <source>
        <dbReference type="EMBL" id="KAF9525209.1"/>
    </source>
</evidence>
<protein>
    <submittedName>
        <fullName evidence="1">Uncharacterized protein</fullName>
    </submittedName>
</protein>
<evidence type="ECO:0000313" key="2">
    <source>
        <dbReference type="Proteomes" id="UP000807306"/>
    </source>
</evidence>
<organism evidence="1 2">
    <name type="scientific">Crepidotus variabilis</name>
    <dbReference type="NCBI Taxonomy" id="179855"/>
    <lineage>
        <taxon>Eukaryota</taxon>
        <taxon>Fungi</taxon>
        <taxon>Dikarya</taxon>
        <taxon>Basidiomycota</taxon>
        <taxon>Agaricomycotina</taxon>
        <taxon>Agaricomycetes</taxon>
        <taxon>Agaricomycetidae</taxon>
        <taxon>Agaricales</taxon>
        <taxon>Agaricineae</taxon>
        <taxon>Crepidotaceae</taxon>
        <taxon>Crepidotus</taxon>
    </lineage>
</organism>